<gene>
    <name evidence="2" type="primary">Nsmce3</name>
    <name evidence="2" type="ORF">SDJN03_18027</name>
</gene>
<protein>
    <submittedName>
        <fullName evidence="2">Non-structural maintenance of chromosomes element 3-like protein</fullName>
    </submittedName>
</protein>
<reference evidence="2 3" key="1">
    <citation type="journal article" date="2021" name="Hortic Res">
        <title>The domestication of Cucurbita argyrosperma as revealed by the genome of its wild relative.</title>
        <authorList>
            <person name="Barrera-Redondo J."/>
            <person name="Sanchez-de la Vega G."/>
            <person name="Aguirre-Liguori J.A."/>
            <person name="Castellanos-Morales G."/>
            <person name="Gutierrez-Guerrero Y.T."/>
            <person name="Aguirre-Dugua X."/>
            <person name="Aguirre-Planter E."/>
            <person name="Tenaillon M.I."/>
            <person name="Lira-Saade R."/>
            <person name="Eguiarte L.E."/>
        </authorList>
    </citation>
    <scope>NUCLEOTIDE SEQUENCE [LARGE SCALE GENOMIC DNA]</scope>
    <source>
        <strain evidence="2">JBR-2021</strain>
    </source>
</reference>
<dbReference type="Pfam" id="PF01454">
    <property type="entry name" value="MAGE"/>
    <property type="match status" value="1"/>
</dbReference>
<evidence type="ECO:0000313" key="3">
    <source>
        <dbReference type="Proteomes" id="UP000685013"/>
    </source>
</evidence>
<accession>A0AAV6MP87</accession>
<sequence>MSPGGCACIAIENGDAEASGNCKSGGSYCEHCGCGCGSGSADYSSLPAFSCSSYSLWLDSARLRESGKFWRILVASAKGFTIGAGLKGGLSLFSILAGLKRRKALASLGKKGVITNRDAISMALKETLRYGLFLGTFAGTFVSIDEIIGNLAGHRRTARWRALSAGALAGPSMLLTGLNTQHKTLAIYIFMRAAVLAARCGIKSKRFGHICKPLTWSYGDIFLMCLSSSQILSAYVLKQDSLPPSFSSFLNIHGGKDTVILEGLKSFVSGMPSSNKFKAIEKYYRAMGADVKLDLQMKTPCTIIHGNQSCGGHVLNFLIQGYKRALPVYLPVYLVPALIVHREGLMNRPYEILARGLLGTARSSLFLSVYCSSAWMWTCLTARTFKKINIPLVALATFLAGLALAIEKKSRRIEISLYCLARGIESFFSCMTDLGYLPQSLNFKRADVIIFSISTAIIMHCYAQEREKQIWDAFIDRESAARLRANKSALLEMQLQKSMVGGIVAGTHDSLNFSKIPTSLSPEVSKISRRSFQRLNSPLYLIVGLVRGKLLSMASSGDYLSQIDISNEEKDKLVAEVIRYIIFKTHQNSGCPIKREELTQIVTKNYRNRGLPAIVIEEAKEKLSSIFGYELRELQRARPSSTAQGHPPQHNVVDSKSYVLISKLPAEVYRKYVEDVDTAHVTGFNFVVVSIVHLAGGKIPEESLWHHLRRMGLSENDEKHPVLGNIKQAVELLVQQRYLQKAKVNGSEGNITFYELAERAIDGPVSEKIKEYVAQIVNKNVTTEEG</sequence>
<dbReference type="PROSITE" id="PS50838">
    <property type="entry name" value="MAGE"/>
    <property type="match status" value="1"/>
</dbReference>
<dbReference type="AlphaFoldDB" id="A0AAV6MP87"/>
<evidence type="ECO:0000259" key="1">
    <source>
        <dbReference type="PROSITE" id="PS50838"/>
    </source>
</evidence>
<dbReference type="InterPro" id="IPR002190">
    <property type="entry name" value="MHD_dom"/>
</dbReference>
<feature type="non-terminal residue" evidence="2">
    <location>
        <position position="1"/>
    </location>
</feature>
<proteinExistence type="predicted"/>
<keyword evidence="3" id="KW-1185">Reference proteome</keyword>
<dbReference type="EMBL" id="JAGKQH010000012">
    <property type="protein sequence ID" value="KAG6585294.1"/>
    <property type="molecule type" value="Genomic_DNA"/>
</dbReference>
<dbReference type="PANTHER" id="PTHR12459:SF15">
    <property type="entry name" value="TRANSMEMBRANE PROTEIN 135"/>
    <property type="match status" value="1"/>
</dbReference>
<dbReference type="Proteomes" id="UP000685013">
    <property type="component" value="Chromosome 12"/>
</dbReference>
<dbReference type="InterPro" id="IPR026749">
    <property type="entry name" value="Tmem135"/>
</dbReference>
<name>A0AAV6MP87_9ROSI</name>
<comment type="caution">
    <text evidence="2">The sequence shown here is derived from an EMBL/GenBank/DDBJ whole genome shotgun (WGS) entry which is preliminary data.</text>
</comment>
<organism evidence="2 3">
    <name type="scientific">Cucurbita argyrosperma subsp. sororia</name>
    <dbReference type="NCBI Taxonomy" id="37648"/>
    <lineage>
        <taxon>Eukaryota</taxon>
        <taxon>Viridiplantae</taxon>
        <taxon>Streptophyta</taxon>
        <taxon>Embryophyta</taxon>
        <taxon>Tracheophyta</taxon>
        <taxon>Spermatophyta</taxon>
        <taxon>Magnoliopsida</taxon>
        <taxon>eudicotyledons</taxon>
        <taxon>Gunneridae</taxon>
        <taxon>Pentapetalae</taxon>
        <taxon>rosids</taxon>
        <taxon>fabids</taxon>
        <taxon>Cucurbitales</taxon>
        <taxon>Cucurbitaceae</taxon>
        <taxon>Cucurbiteae</taxon>
        <taxon>Cucurbita</taxon>
    </lineage>
</organism>
<evidence type="ECO:0000313" key="2">
    <source>
        <dbReference type="EMBL" id="KAG6585294.1"/>
    </source>
</evidence>
<dbReference type="SMART" id="SM01373">
    <property type="entry name" value="MAGE"/>
    <property type="match status" value="1"/>
</dbReference>
<dbReference type="PANTHER" id="PTHR12459">
    <property type="entry name" value="TRANSMEMBRANE PROTEIN 135-RELATED"/>
    <property type="match status" value="1"/>
</dbReference>
<feature type="domain" description="MAGE" evidence="1">
    <location>
        <begin position="570"/>
        <end position="780"/>
    </location>
</feature>